<comment type="caution">
    <text evidence="5">The sequence shown here is derived from an EMBL/GenBank/DDBJ whole genome shotgun (WGS) entry which is preliminary data.</text>
</comment>
<dbReference type="GO" id="GO:0005634">
    <property type="term" value="C:nucleus"/>
    <property type="evidence" value="ECO:0007669"/>
    <property type="project" value="UniProtKB-SubCell"/>
</dbReference>
<dbReference type="InterPro" id="IPR007858">
    <property type="entry name" value="Dpy-30_motif"/>
</dbReference>
<feature type="region of interest" description="Disordered" evidence="4">
    <location>
        <begin position="15"/>
        <end position="130"/>
    </location>
</feature>
<dbReference type="Gene3D" id="1.20.890.10">
    <property type="entry name" value="cAMP-dependent protein kinase regulatory subunit, dimerization-anchoring domain"/>
    <property type="match status" value="1"/>
</dbReference>
<dbReference type="InterPro" id="IPR049629">
    <property type="entry name" value="DPY30_SDC1_DD"/>
</dbReference>
<keyword evidence="6" id="KW-1185">Reference proteome</keyword>
<dbReference type="CDD" id="cd22965">
    <property type="entry name" value="DD_DPY30_SDC1"/>
    <property type="match status" value="1"/>
</dbReference>
<evidence type="ECO:0000256" key="4">
    <source>
        <dbReference type="SAM" id="MobiDB-lite"/>
    </source>
</evidence>
<dbReference type="Proteomes" id="UP001165121">
    <property type="component" value="Unassembled WGS sequence"/>
</dbReference>
<reference evidence="5" key="1">
    <citation type="submission" date="2023-04" db="EMBL/GenBank/DDBJ databases">
        <title>Phytophthora fragariaefolia NBRC 109709.</title>
        <authorList>
            <person name="Ichikawa N."/>
            <person name="Sato H."/>
            <person name="Tonouchi N."/>
        </authorList>
    </citation>
    <scope>NUCLEOTIDE SEQUENCE</scope>
    <source>
        <strain evidence="5">NBRC 109709</strain>
    </source>
</reference>
<name>A0A9W6XZW5_9STRA</name>
<organism evidence="5 6">
    <name type="scientific">Phytophthora fragariaefolia</name>
    <dbReference type="NCBI Taxonomy" id="1490495"/>
    <lineage>
        <taxon>Eukaryota</taxon>
        <taxon>Sar</taxon>
        <taxon>Stramenopiles</taxon>
        <taxon>Oomycota</taxon>
        <taxon>Peronosporomycetes</taxon>
        <taxon>Peronosporales</taxon>
        <taxon>Peronosporaceae</taxon>
        <taxon>Phytophthora</taxon>
    </lineage>
</organism>
<evidence type="ECO:0000313" key="5">
    <source>
        <dbReference type="EMBL" id="GMF48811.1"/>
    </source>
</evidence>
<protein>
    <submittedName>
        <fullName evidence="5">Unnamed protein product</fullName>
    </submittedName>
</protein>
<comment type="subcellular location">
    <subcellularLocation>
        <location evidence="1">Nucleus</location>
    </subcellularLocation>
</comment>
<evidence type="ECO:0000256" key="2">
    <source>
        <dbReference type="ARBA" id="ARBA00010849"/>
    </source>
</evidence>
<keyword evidence="3" id="KW-0539">Nucleus</keyword>
<dbReference type="AlphaFoldDB" id="A0A9W6XZW5"/>
<dbReference type="Pfam" id="PF05186">
    <property type="entry name" value="Dpy-30"/>
    <property type="match status" value="1"/>
</dbReference>
<sequence>MGSFKWVHVEHGNILVHGARDSSPGGANLERSVPTAMEIAESVADETAPPAEEEAAPAEPAPAEEPAEAAPPAEEEPAAESKEADAKEEEAKPEADSKGEEPPQEAPASKNDEDEVKAAEPAAESVQDKVEVQALPIRAYLDQTVVPILLQGMSALVKERPPNPIEWLAAYLIKNNPQGSSAGSEAK</sequence>
<comment type="similarity">
    <text evidence="2">Belongs to the dpy-30 family.</text>
</comment>
<accession>A0A9W6XZW5</accession>
<dbReference type="EMBL" id="BSXT01002410">
    <property type="protein sequence ID" value="GMF48811.1"/>
    <property type="molecule type" value="Genomic_DNA"/>
</dbReference>
<proteinExistence type="inferred from homology"/>
<evidence type="ECO:0000313" key="6">
    <source>
        <dbReference type="Proteomes" id="UP001165121"/>
    </source>
</evidence>
<evidence type="ECO:0000256" key="1">
    <source>
        <dbReference type="ARBA" id="ARBA00004123"/>
    </source>
</evidence>
<feature type="compositionally biased region" description="Basic and acidic residues" evidence="4">
    <location>
        <begin position="79"/>
        <end position="101"/>
    </location>
</feature>
<dbReference type="OrthoDB" id="417678at2759"/>
<evidence type="ECO:0000256" key="3">
    <source>
        <dbReference type="ARBA" id="ARBA00023242"/>
    </source>
</evidence>
<gene>
    <name evidence="5" type="ORF">Pfra01_001903000</name>
</gene>